<sequence>MREQFSLFDIKKTIRNSTHTKTSEILSPSCRKILQLLTEQGLNKTVTASLLELAGTDTKIVRYIAGPIITQQNGWQQSVPNWVWRAIAIDRLSIALDEIDKGEVGTLASSSEVLALMMPITFEVPLSAAYTDVYLWASYDALTRHKPYKEYDYEKIWQNIGTDPIDYQKIQLDYDELAADIRSRVVKYVAEEGWGKRSSGTNKQTTDKIQINQTRENTIEQLSLFS</sequence>
<protein>
    <submittedName>
        <fullName evidence="1">Uncharacterized protein</fullName>
    </submittedName>
</protein>
<accession>A0A139WQ14</accession>
<dbReference type="STRING" id="128403.WA1_50735"/>
<dbReference type="Proteomes" id="UP000076925">
    <property type="component" value="Unassembled WGS sequence"/>
</dbReference>
<dbReference type="RefSeq" id="WP_017740750.1">
    <property type="nucleotide sequence ID" value="NZ_KQ976356.1"/>
</dbReference>
<comment type="caution">
    <text evidence="1">The sequence shown here is derived from an EMBL/GenBank/DDBJ whole genome shotgun (WGS) entry which is preliminary data.</text>
</comment>
<evidence type="ECO:0000313" key="2">
    <source>
        <dbReference type="Proteomes" id="UP000076925"/>
    </source>
</evidence>
<evidence type="ECO:0000313" key="1">
    <source>
        <dbReference type="EMBL" id="KYC34508.1"/>
    </source>
</evidence>
<organism evidence="1 2">
    <name type="scientific">Scytonema hofmannii PCC 7110</name>
    <dbReference type="NCBI Taxonomy" id="128403"/>
    <lineage>
        <taxon>Bacteria</taxon>
        <taxon>Bacillati</taxon>
        <taxon>Cyanobacteriota</taxon>
        <taxon>Cyanophyceae</taxon>
        <taxon>Nostocales</taxon>
        <taxon>Scytonemataceae</taxon>
        <taxon>Scytonema</taxon>
    </lineage>
</organism>
<name>A0A139WQ14_9CYAN</name>
<reference evidence="1 2" key="1">
    <citation type="journal article" date="2013" name="Genome Biol. Evol.">
        <title>Genomes of Stigonematalean cyanobacteria (subsection V) and the evolution of oxygenic photosynthesis from prokaryotes to plastids.</title>
        <authorList>
            <person name="Dagan T."/>
            <person name="Roettger M."/>
            <person name="Stucken K."/>
            <person name="Landan G."/>
            <person name="Koch R."/>
            <person name="Major P."/>
            <person name="Gould S.B."/>
            <person name="Goremykin V.V."/>
            <person name="Rippka R."/>
            <person name="Tandeau de Marsac N."/>
            <person name="Gugger M."/>
            <person name="Lockhart P.J."/>
            <person name="Allen J.F."/>
            <person name="Brune I."/>
            <person name="Maus I."/>
            <person name="Puhler A."/>
            <person name="Martin W.F."/>
        </authorList>
    </citation>
    <scope>NUCLEOTIDE SEQUENCE [LARGE SCALE GENOMIC DNA]</scope>
    <source>
        <strain evidence="1 2">PCC 7110</strain>
    </source>
</reference>
<dbReference type="EMBL" id="ANNX02000078">
    <property type="protein sequence ID" value="KYC34508.1"/>
    <property type="molecule type" value="Genomic_DNA"/>
</dbReference>
<proteinExistence type="predicted"/>
<dbReference type="AlphaFoldDB" id="A0A139WQ14"/>
<dbReference type="OrthoDB" id="481689at2"/>
<keyword evidence="2" id="KW-1185">Reference proteome</keyword>
<gene>
    <name evidence="1" type="ORF">WA1_50735</name>
</gene>